<dbReference type="AlphaFoldDB" id="A0A5J4U4R3"/>
<comment type="caution">
    <text evidence="1">The sequence shown here is derived from an EMBL/GenBank/DDBJ whole genome shotgun (WGS) entry which is preliminary data.</text>
</comment>
<sequence length="265" mass="30169">MIFDSHPSRGDIDMVRELRLHNIDALTIVPNSSGVAQPLDLCSNGRLKAAINKETGWIGKCGAEEHRKEVVKRIEDGLFACLFPSTVRVGFDLSGYLEGKAENCLSKLPEEPQVSEEIRKSYHPKVRGFALGDKLLTDQTIIDKWQGKYIEDIELTDGEVYQEDDCVLFTEESENISDEQTEDFTEDEDNISDCYNISDENQVENESNDDEVVKQVVAKKRKRNQLIVVEDDDIQNNAINKRVSKPSDQAKQALNTEALWRRYKK</sequence>
<gene>
    <name evidence="1" type="ORF">EZS28_039333</name>
</gene>
<dbReference type="OrthoDB" id="71166at2759"/>
<name>A0A5J4U4R3_9EUKA</name>
<dbReference type="Proteomes" id="UP000324800">
    <property type="component" value="Unassembled WGS sequence"/>
</dbReference>
<organism evidence="1 2">
    <name type="scientific">Streblomastix strix</name>
    <dbReference type="NCBI Taxonomy" id="222440"/>
    <lineage>
        <taxon>Eukaryota</taxon>
        <taxon>Metamonada</taxon>
        <taxon>Preaxostyla</taxon>
        <taxon>Oxymonadida</taxon>
        <taxon>Streblomastigidae</taxon>
        <taxon>Streblomastix</taxon>
    </lineage>
</organism>
<accession>A0A5J4U4R3</accession>
<proteinExistence type="predicted"/>
<evidence type="ECO:0000313" key="2">
    <source>
        <dbReference type="Proteomes" id="UP000324800"/>
    </source>
</evidence>
<evidence type="ECO:0000313" key="1">
    <source>
        <dbReference type="EMBL" id="KAA6365140.1"/>
    </source>
</evidence>
<dbReference type="EMBL" id="SNRW01020786">
    <property type="protein sequence ID" value="KAA6365140.1"/>
    <property type="molecule type" value="Genomic_DNA"/>
</dbReference>
<evidence type="ECO:0008006" key="3">
    <source>
        <dbReference type="Google" id="ProtNLM"/>
    </source>
</evidence>
<reference evidence="1 2" key="1">
    <citation type="submission" date="2019-03" db="EMBL/GenBank/DDBJ databases">
        <title>Single cell metagenomics reveals metabolic interactions within the superorganism composed of flagellate Streblomastix strix and complex community of Bacteroidetes bacteria on its surface.</title>
        <authorList>
            <person name="Treitli S.C."/>
            <person name="Kolisko M."/>
            <person name="Husnik F."/>
            <person name="Keeling P."/>
            <person name="Hampl V."/>
        </authorList>
    </citation>
    <scope>NUCLEOTIDE SEQUENCE [LARGE SCALE GENOMIC DNA]</scope>
    <source>
        <strain evidence="1">ST1C</strain>
    </source>
</reference>
<protein>
    <recommendedName>
        <fullName evidence="3">DDE-1 domain-containing protein</fullName>
    </recommendedName>
</protein>